<dbReference type="Proteomes" id="UP000284465">
    <property type="component" value="Unassembled WGS sequence"/>
</dbReference>
<proteinExistence type="predicted"/>
<comment type="caution">
    <text evidence="2">The sequence shown here is derived from an EMBL/GenBank/DDBJ whole genome shotgun (WGS) entry which is preliminary data.</text>
</comment>
<dbReference type="RefSeq" id="WP_118592483.1">
    <property type="nucleotide sequence ID" value="NZ_QSFP01000043.1"/>
</dbReference>
<dbReference type="Proteomes" id="UP000478483">
    <property type="component" value="Unassembled WGS sequence"/>
</dbReference>
<sequence>MIGKICKAITPFYDFKSHKMKNKSRPALVLAKADNEDYVVIPISKVSHSENIDSYYDVKIDPLNYPNTKLTQISYARTHKQTVIHTAELIDPFCDLKSEYPDLYQKILKKRAEFSKEIDKQAAGK</sequence>
<dbReference type="InterPro" id="IPR011067">
    <property type="entry name" value="Plasmid_toxin/cell-grow_inhib"/>
</dbReference>
<dbReference type="EMBL" id="WNAJ01000002">
    <property type="protein sequence ID" value="MTR84058.1"/>
    <property type="molecule type" value="Genomic_DNA"/>
</dbReference>
<evidence type="ECO:0008006" key="5">
    <source>
        <dbReference type="Google" id="ProtNLM"/>
    </source>
</evidence>
<evidence type="ECO:0000313" key="4">
    <source>
        <dbReference type="Proteomes" id="UP000478483"/>
    </source>
</evidence>
<evidence type="ECO:0000313" key="1">
    <source>
        <dbReference type="EMBL" id="MTR84058.1"/>
    </source>
</evidence>
<dbReference type="AlphaFoldDB" id="A0A413SB53"/>
<dbReference type="Gene3D" id="2.30.30.110">
    <property type="match status" value="1"/>
</dbReference>
<protein>
    <recommendedName>
        <fullName evidence="5">Type II toxin-antitoxin system PemK/MazF family toxin</fullName>
    </recommendedName>
</protein>
<gene>
    <name evidence="2" type="ORF">DW927_19520</name>
    <name evidence="1" type="ORF">GMD50_03110</name>
</gene>
<dbReference type="EMBL" id="QSFP01000043">
    <property type="protein sequence ID" value="RHA61314.1"/>
    <property type="molecule type" value="Genomic_DNA"/>
</dbReference>
<evidence type="ECO:0000313" key="3">
    <source>
        <dbReference type="Proteomes" id="UP000284465"/>
    </source>
</evidence>
<reference evidence="1 4" key="2">
    <citation type="journal article" date="2019" name="Nat. Med.">
        <title>A library of human gut bacterial isolates paired with longitudinal multiomics data enables mechanistic microbiome research.</title>
        <authorList>
            <person name="Poyet M."/>
            <person name="Groussin M."/>
            <person name="Gibbons S.M."/>
            <person name="Avila-Pacheco J."/>
            <person name="Jiang X."/>
            <person name="Kearney S.M."/>
            <person name="Perrotta A.R."/>
            <person name="Berdy B."/>
            <person name="Zhao S."/>
            <person name="Lieberman T.D."/>
            <person name="Swanson P.K."/>
            <person name="Smith M."/>
            <person name="Roesemann S."/>
            <person name="Alexander J.E."/>
            <person name="Rich S.A."/>
            <person name="Livny J."/>
            <person name="Vlamakis H."/>
            <person name="Clish C."/>
            <person name="Bullock K."/>
            <person name="Deik A."/>
            <person name="Scott J."/>
            <person name="Pierce K.A."/>
            <person name="Xavier R.J."/>
            <person name="Alm E.J."/>
        </authorList>
    </citation>
    <scope>NUCLEOTIDE SEQUENCE [LARGE SCALE GENOMIC DNA]</scope>
    <source>
        <strain evidence="1 4">BIOML-A1</strain>
    </source>
</reference>
<organism evidence="2 3">
    <name type="scientific">Roseburia intestinalis</name>
    <dbReference type="NCBI Taxonomy" id="166486"/>
    <lineage>
        <taxon>Bacteria</taxon>
        <taxon>Bacillati</taxon>
        <taxon>Bacillota</taxon>
        <taxon>Clostridia</taxon>
        <taxon>Lachnospirales</taxon>
        <taxon>Lachnospiraceae</taxon>
        <taxon>Roseburia</taxon>
    </lineage>
</organism>
<evidence type="ECO:0000313" key="2">
    <source>
        <dbReference type="EMBL" id="RHA61314.1"/>
    </source>
</evidence>
<accession>A0A413SB53</accession>
<reference evidence="2 3" key="1">
    <citation type="submission" date="2018-08" db="EMBL/GenBank/DDBJ databases">
        <title>A genome reference for cultivated species of the human gut microbiota.</title>
        <authorList>
            <person name="Zou Y."/>
            <person name="Xue W."/>
            <person name="Luo G."/>
        </authorList>
    </citation>
    <scope>NUCLEOTIDE SEQUENCE [LARGE SCALE GENOMIC DNA]</scope>
    <source>
        <strain evidence="2 3">AM43-11</strain>
    </source>
</reference>
<name>A0A413SB53_9FIRM</name>